<keyword evidence="3" id="KW-1185">Reference proteome</keyword>
<evidence type="ECO:0000313" key="2">
    <source>
        <dbReference type="EMBL" id="MDS0281882.1"/>
    </source>
</evidence>
<evidence type="ECO:0000313" key="3">
    <source>
        <dbReference type="Proteomes" id="UP001268864"/>
    </source>
</evidence>
<feature type="region of interest" description="Disordered" evidence="1">
    <location>
        <begin position="1"/>
        <end position="53"/>
    </location>
</feature>
<gene>
    <name evidence="2" type="ORF">NDI86_07080</name>
</gene>
<accession>A0ABU2FNK8</accession>
<organism evidence="2 3">
    <name type="scientific">Haloarcula onubensis</name>
    <dbReference type="NCBI Taxonomy" id="2950539"/>
    <lineage>
        <taxon>Archaea</taxon>
        <taxon>Methanobacteriati</taxon>
        <taxon>Methanobacteriota</taxon>
        <taxon>Stenosarchaea group</taxon>
        <taxon>Halobacteria</taxon>
        <taxon>Halobacteriales</taxon>
        <taxon>Haloarculaceae</taxon>
        <taxon>Haloarcula</taxon>
    </lineage>
</organism>
<name>A0ABU2FNK8_9EURY</name>
<comment type="caution">
    <text evidence="2">The sequence shown here is derived from an EMBL/GenBank/DDBJ whole genome shotgun (WGS) entry which is preliminary data.</text>
</comment>
<dbReference type="Proteomes" id="UP001268864">
    <property type="component" value="Unassembled WGS sequence"/>
</dbReference>
<sequence>MAHGTVSLAVRPLTACHHPRPSASGAFENGAPSRRETGRRRQPALEERVDVNG</sequence>
<protein>
    <submittedName>
        <fullName evidence="2">Uncharacterized protein</fullName>
    </submittedName>
</protein>
<proteinExistence type="predicted"/>
<feature type="compositionally biased region" description="Basic and acidic residues" evidence="1">
    <location>
        <begin position="43"/>
        <end position="53"/>
    </location>
</feature>
<dbReference type="EMBL" id="JAMQOS010000002">
    <property type="protein sequence ID" value="MDS0281882.1"/>
    <property type="molecule type" value="Genomic_DNA"/>
</dbReference>
<reference evidence="2 3" key="1">
    <citation type="submission" date="2022-06" db="EMBL/GenBank/DDBJ databases">
        <title>Halomicroarcula sp. a new haloarchaeum isolate from saline soil.</title>
        <authorList>
            <person name="Strakova D."/>
            <person name="Galisteo C."/>
            <person name="Sanchez-Porro C."/>
            <person name="Ventosa A."/>
        </authorList>
    </citation>
    <scope>NUCLEOTIDE SEQUENCE [LARGE SCALE GENOMIC DNA]</scope>
    <source>
        <strain evidence="2 3">S3CR25-11</strain>
    </source>
</reference>
<evidence type="ECO:0000256" key="1">
    <source>
        <dbReference type="SAM" id="MobiDB-lite"/>
    </source>
</evidence>